<sequence>MGYFSLYKCQAQGIGGHLEGNVLTKIEGAGHLGFGSGAWVLGSPNFAIGRHLVFKFRQAYLTTQHFGGIHDSVNNGFVPCAAANIVMLG</sequence>
<comment type="caution">
    <text evidence="1">The sequence shown here is derived from an EMBL/GenBank/DDBJ whole genome shotgun (WGS) entry which is preliminary data.</text>
</comment>
<gene>
    <name evidence="1" type="ORF">SDC9_99675</name>
</gene>
<reference evidence="1" key="1">
    <citation type="submission" date="2019-08" db="EMBL/GenBank/DDBJ databases">
        <authorList>
            <person name="Kucharzyk K."/>
            <person name="Murdoch R.W."/>
            <person name="Higgins S."/>
            <person name="Loffler F."/>
        </authorList>
    </citation>
    <scope>NUCLEOTIDE SEQUENCE</scope>
</reference>
<dbReference type="AlphaFoldDB" id="A0A645AKT2"/>
<proteinExistence type="predicted"/>
<dbReference type="EMBL" id="VSSQ01014086">
    <property type="protein sequence ID" value="MPM52911.1"/>
    <property type="molecule type" value="Genomic_DNA"/>
</dbReference>
<evidence type="ECO:0000313" key="1">
    <source>
        <dbReference type="EMBL" id="MPM52911.1"/>
    </source>
</evidence>
<name>A0A645AKT2_9ZZZZ</name>
<protein>
    <submittedName>
        <fullName evidence="1">Uncharacterized protein</fullName>
    </submittedName>
</protein>
<organism evidence="1">
    <name type="scientific">bioreactor metagenome</name>
    <dbReference type="NCBI Taxonomy" id="1076179"/>
    <lineage>
        <taxon>unclassified sequences</taxon>
        <taxon>metagenomes</taxon>
        <taxon>ecological metagenomes</taxon>
    </lineage>
</organism>
<accession>A0A645AKT2</accession>